<dbReference type="EMBL" id="BACD03000011">
    <property type="protein sequence ID" value="GAO47824.1"/>
    <property type="molecule type" value="Genomic_DNA"/>
</dbReference>
<dbReference type="InterPro" id="IPR007369">
    <property type="entry name" value="Peptidase_A22B_SPP"/>
</dbReference>
<feature type="transmembrane region" description="Helical" evidence="9">
    <location>
        <begin position="234"/>
        <end position="255"/>
    </location>
</feature>
<evidence type="ECO:0000313" key="10">
    <source>
        <dbReference type="EMBL" id="GAO47824.1"/>
    </source>
</evidence>
<dbReference type="InterPro" id="IPR006639">
    <property type="entry name" value="Preselin/SPP"/>
</dbReference>
<feature type="region of interest" description="Disordered" evidence="8">
    <location>
        <begin position="342"/>
        <end position="431"/>
    </location>
</feature>
<feature type="compositionally biased region" description="Acidic residues" evidence="8">
    <location>
        <begin position="385"/>
        <end position="398"/>
    </location>
</feature>
<evidence type="ECO:0000256" key="4">
    <source>
        <dbReference type="ARBA" id="ARBA00022801"/>
    </source>
</evidence>
<feature type="transmembrane region" description="Helical" evidence="9">
    <location>
        <begin position="163"/>
        <end position="183"/>
    </location>
</feature>
<comment type="caution">
    <text evidence="10">The sequence shown here is derived from an EMBL/GenBank/DDBJ whole genome shotgun (WGS) entry which is preliminary data.</text>
</comment>
<feature type="compositionally biased region" description="Basic residues" evidence="8">
    <location>
        <begin position="417"/>
        <end position="431"/>
    </location>
</feature>
<feature type="transmembrane region" description="Helical" evidence="9">
    <location>
        <begin position="6"/>
        <end position="29"/>
    </location>
</feature>
<evidence type="ECO:0000256" key="7">
    <source>
        <dbReference type="ARBA" id="ARBA00023136"/>
    </source>
</evidence>
<evidence type="ECO:0000256" key="9">
    <source>
        <dbReference type="SAM" id="Phobius"/>
    </source>
</evidence>
<feature type="transmembrane region" description="Helical" evidence="9">
    <location>
        <begin position="91"/>
        <end position="115"/>
    </location>
</feature>
<evidence type="ECO:0000313" key="11">
    <source>
        <dbReference type="Proteomes" id="UP000033140"/>
    </source>
</evidence>
<feature type="transmembrane region" description="Helical" evidence="9">
    <location>
        <begin position="136"/>
        <end position="157"/>
    </location>
</feature>
<comment type="similarity">
    <text evidence="2">Belongs to the peptidase A22B family.</text>
</comment>
<evidence type="ECO:0000256" key="6">
    <source>
        <dbReference type="ARBA" id="ARBA00022989"/>
    </source>
</evidence>
<evidence type="ECO:0000256" key="2">
    <source>
        <dbReference type="ARBA" id="ARBA00006859"/>
    </source>
</evidence>
<organism evidence="10 11">
    <name type="scientific">Saitoella complicata (strain BCRC 22490 / CBS 7301 / JCM 7358 / NBRC 10748 / NRRL Y-17804)</name>
    <dbReference type="NCBI Taxonomy" id="698492"/>
    <lineage>
        <taxon>Eukaryota</taxon>
        <taxon>Fungi</taxon>
        <taxon>Dikarya</taxon>
        <taxon>Ascomycota</taxon>
        <taxon>Taphrinomycotina</taxon>
        <taxon>Taphrinomycotina incertae sedis</taxon>
        <taxon>Saitoella</taxon>
    </lineage>
</organism>
<dbReference type="AlphaFoldDB" id="A0A0E9NDA4"/>
<dbReference type="GO" id="GO:0006465">
    <property type="term" value="P:signal peptide processing"/>
    <property type="evidence" value="ECO:0007669"/>
    <property type="project" value="TreeGrafter"/>
</dbReference>
<keyword evidence="6 9" id="KW-1133">Transmembrane helix</keyword>
<dbReference type="PANTHER" id="PTHR12174:SF23">
    <property type="entry name" value="MINOR HISTOCOMPATIBILITY ANTIGEN H13"/>
    <property type="match status" value="1"/>
</dbReference>
<keyword evidence="4" id="KW-0378">Hydrolase</keyword>
<dbReference type="PANTHER" id="PTHR12174">
    <property type="entry name" value="SIGNAL PEPTIDE PEPTIDASE"/>
    <property type="match status" value="1"/>
</dbReference>
<dbReference type="GO" id="GO:0098553">
    <property type="term" value="C:lumenal side of endoplasmic reticulum membrane"/>
    <property type="evidence" value="ECO:0007669"/>
    <property type="project" value="TreeGrafter"/>
</dbReference>
<comment type="subcellular location">
    <subcellularLocation>
        <location evidence="1">Endoplasmic reticulum membrane</location>
        <topology evidence="1">Multi-pass membrane protein</topology>
    </subcellularLocation>
</comment>
<dbReference type="GO" id="GO:0042500">
    <property type="term" value="F:aspartic endopeptidase activity, intramembrane cleaving"/>
    <property type="evidence" value="ECO:0007669"/>
    <property type="project" value="InterPro"/>
</dbReference>
<dbReference type="Pfam" id="PF04258">
    <property type="entry name" value="Peptidase_A22B"/>
    <property type="match status" value="1"/>
</dbReference>
<accession>A0A0E9NDA4</accession>
<feature type="region of interest" description="Disordered" evidence="8">
    <location>
        <begin position="30"/>
        <end position="56"/>
    </location>
</feature>
<evidence type="ECO:0000256" key="8">
    <source>
        <dbReference type="SAM" id="MobiDB-lite"/>
    </source>
</evidence>
<dbReference type="STRING" id="698492.A0A0E9NDA4"/>
<dbReference type="OMA" id="FLYDIWW"/>
<keyword evidence="7 9" id="KW-0472">Membrane</keyword>
<keyword evidence="11" id="KW-1185">Reference proteome</keyword>
<protein>
    <recommendedName>
        <fullName evidence="12">Peptidase A22B, signal peptide peptidase</fullName>
    </recommendedName>
</protein>
<dbReference type="GO" id="GO:0033619">
    <property type="term" value="P:membrane protein proteolysis"/>
    <property type="evidence" value="ECO:0007669"/>
    <property type="project" value="TreeGrafter"/>
</dbReference>
<feature type="transmembrane region" description="Helical" evidence="9">
    <location>
        <begin position="190"/>
        <end position="214"/>
    </location>
</feature>
<dbReference type="GO" id="GO:0098554">
    <property type="term" value="C:cytoplasmic side of endoplasmic reticulum membrane"/>
    <property type="evidence" value="ECO:0007669"/>
    <property type="project" value="TreeGrafter"/>
</dbReference>
<feature type="compositionally biased region" description="Basic and acidic residues" evidence="8">
    <location>
        <begin position="345"/>
        <end position="361"/>
    </location>
</feature>
<feature type="compositionally biased region" description="Acidic residues" evidence="8">
    <location>
        <begin position="43"/>
        <end position="53"/>
    </location>
</feature>
<dbReference type="SMART" id="SM00730">
    <property type="entry name" value="PSN"/>
    <property type="match status" value="1"/>
</dbReference>
<reference evidence="10 11" key="2">
    <citation type="journal article" date="2014" name="J. Gen. Appl. Microbiol.">
        <title>The early diverging ascomycetous budding yeast Saitoella complicata has three histone deacetylases belonging to the Clr6, Hos2, and Rpd3 lineages.</title>
        <authorList>
            <person name="Nishida H."/>
            <person name="Matsumoto T."/>
            <person name="Kondo S."/>
            <person name="Hamamoto M."/>
            <person name="Yoshikawa H."/>
        </authorList>
    </citation>
    <scope>NUCLEOTIDE SEQUENCE [LARGE SCALE GENOMIC DNA]</scope>
    <source>
        <strain evidence="10 11">NRRL Y-17804</strain>
    </source>
</reference>
<keyword evidence="5" id="KW-0256">Endoplasmic reticulum</keyword>
<sequence>MQLEMIQLAYAVIGTLAVVPIYYGSYASLKRPSSAPKKQQSADDSDSDDEPDTESLSSSDAYIFPILGSAVLCTLYAAFKFLGREWVNFLFTLYFSLVGTFGVTKTTASILNSFLRPQRIDRIRFILTHRAKVFTSLGFTPAHLPAIIFACALTAYYSWSKHWIAANIFALSLATNAIQLLALDSFKTGSILLAGLFFYDIFFVFGTDVMVTVAKGLDVPIKILFPRDIMAAKYQFTILGLGDIVIPGIFIALALRFDLYNYHARFPRIQYYKHRARQGQFAKPYFRATMTGYVLGLAATVGVMHTTGRAQPALLYLSPACVLSVVLTALVRGELKAAFAYSEDTSNKSTKDDKKEGKDANMESDVSAEESVTEPATPTPAVEESSSDGDVADAEEGDSTAAEQIELTEAMATKDKKPQRKKPKKRGGRGR</sequence>
<evidence type="ECO:0008006" key="12">
    <source>
        <dbReference type="Google" id="ProtNLM"/>
    </source>
</evidence>
<keyword evidence="3 9" id="KW-0812">Transmembrane</keyword>
<reference evidence="10 11" key="1">
    <citation type="journal article" date="2011" name="J. Gen. Appl. Microbiol.">
        <title>Draft genome sequencing of the enigmatic yeast Saitoella complicata.</title>
        <authorList>
            <person name="Nishida H."/>
            <person name="Hamamoto M."/>
            <person name="Sugiyama J."/>
        </authorList>
    </citation>
    <scope>NUCLEOTIDE SEQUENCE [LARGE SCALE GENOMIC DNA]</scope>
    <source>
        <strain evidence="10 11">NRRL Y-17804</strain>
    </source>
</reference>
<dbReference type="Proteomes" id="UP000033140">
    <property type="component" value="Unassembled WGS sequence"/>
</dbReference>
<evidence type="ECO:0000256" key="1">
    <source>
        <dbReference type="ARBA" id="ARBA00004477"/>
    </source>
</evidence>
<name>A0A0E9NDA4_SAICN</name>
<proteinExistence type="inferred from homology"/>
<feature type="transmembrane region" description="Helical" evidence="9">
    <location>
        <begin position="285"/>
        <end position="307"/>
    </location>
</feature>
<evidence type="ECO:0000256" key="3">
    <source>
        <dbReference type="ARBA" id="ARBA00022692"/>
    </source>
</evidence>
<feature type="transmembrane region" description="Helical" evidence="9">
    <location>
        <begin position="313"/>
        <end position="331"/>
    </location>
</feature>
<reference evidence="10 11" key="3">
    <citation type="journal article" date="2015" name="Genome Announc.">
        <title>Draft Genome Sequence of the Archiascomycetous Yeast Saitoella complicata.</title>
        <authorList>
            <person name="Yamauchi K."/>
            <person name="Kondo S."/>
            <person name="Hamamoto M."/>
            <person name="Takahashi Y."/>
            <person name="Ogura Y."/>
            <person name="Hayashi T."/>
            <person name="Nishida H."/>
        </authorList>
    </citation>
    <scope>NUCLEOTIDE SEQUENCE [LARGE SCALE GENOMIC DNA]</scope>
    <source>
        <strain evidence="10 11">NRRL Y-17804</strain>
    </source>
</reference>
<feature type="transmembrane region" description="Helical" evidence="9">
    <location>
        <begin position="61"/>
        <end position="79"/>
    </location>
</feature>
<gene>
    <name evidence="10" type="ORF">G7K_2022-t1</name>
</gene>
<evidence type="ECO:0000256" key="5">
    <source>
        <dbReference type="ARBA" id="ARBA00022824"/>
    </source>
</evidence>